<keyword evidence="6 9" id="KW-0057">Aromatic amino acid biosynthesis</keyword>
<dbReference type="SMR" id="A0A268P4U6"/>
<dbReference type="NCBIfam" id="TIGR00262">
    <property type="entry name" value="trpA"/>
    <property type="match status" value="1"/>
</dbReference>
<dbReference type="RefSeq" id="WP_011246743.1">
    <property type="nucleotide sequence ID" value="NZ_CP174174.1"/>
</dbReference>
<evidence type="ECO:0000256" key="5">
    <source>
        <dbReference type="ARBA" id="ARBA00022822"/>
    </source>
</evidence>
<comment type="function">
    <text evidence="1 9">The alpha subunit is responsible for the aldol cleavage of indoleglycerol phosphate to indole and glyceraldehyde 3-phosphate.</text>
</comment>
<dbReference type="SUPFAM" id="SSF51366">
    <property type="entry name" value="Ribulose-phoshate binding barrel"/>
    <property type="match status" value="1"/>
</dbReference>
<evidence type="ECO:0000256" key="2">
    <source>
        <dbReference type="ARBA" id="ARBA00004733"/>
    </source>
</evidence>
<dbReference type="AlphaFoldDB" id="A0A268P4U6"/>
<dbReference type="PANTHER" id="PTHR43406:SF1">
    <property type="entry name" value="TRYPTOPHAN SYNTHASE ALPHA CHAIN, CHLOROPLASTIC"/>
    <property type="match status" value="1"/>
</dbReference>
<organism evidence="11 12">
    <name type="scientific">Shouchella clausii</name>
    <name type="common">Alkalihalobacillus clausii</name>
    <dbReference type="NCBI Taxonomy" id="79880"/>
    <lineage>
        <taxon>Bacteria</taxon>
        <taxon>Bacillati</taxon>
        <taxon>Bacillota</taxon>
        <taxon>Bacilli</taxon>
        <taxon>Bacillales</taxon>
        <taxon>Bacillaceae</taxon>
        <taxon>Shouchella</taxon>
    </lineage>
</organism>
<keyword evidence="5 9" id="KW-0822">Tryptophan biosynthesis</keyword>
<comment type="caution">
    <text evidence="11">The sequence shown here is derived from an EMBL/GenBank/DDBJ whole genome shotgun (WGS) entry which is preliminary data.</text>
</comment>
<evidence type="ECO:0000256" key="3">
    <source>
        <dbReference type="ARBA" id="ARBA00011270"/>
    </source>
</evidence>
<dbReference type="PROSITE" id="PS00167">
    <property type="entry name" value="TRP_SYNTHASE_ALPHA"/>
    <property type="match status" value="1"/>
</dbReference>
<proteinExistence type="inferred from homology"/>
<keyword evidence="4 9" id="KW-0028">Amino-acid biosynthesis</keyword>
<dbReference type="InterPro" id="IPR013785">
    <property type="entry name" value="Aldolase_TIM"/>
</dbReference>
<evidence type="ECO:0000256" key="9">
    <source>
        <dbReference type="HAMAP-Rule" id="MF_00131"/>
    </source>
</evidence>
<feature type="active site" description="Proton acceptor" evidence="9">
    <location>
        <position position="56"/>
    </location>
</feature>
<dbReference type="HAMAP" id="MF_00131">
    <property type="entry name" value="Trp_synth_alpha"/>
    <property type="match status" value="1"/>
</dbReference>
<dbReference type="OMA" id="LVMTYWN"/>
<evidence type="ECO:0000256" key="10">
    <source>
        <dbReference type="RuleBase" id="RU003662"/>
    </source>
</evidence>
<dbReference type="InterPro" id="IPR011060">
    <property type="entry name" value="RibuloseP-bd_barrel"/>
</dbReference>
<evidence type="ECO:0000256" key="7">
    <source>
        <dbReference type="ARBA" id="ARBA00023239"/>
    </source>
</evidence>
<sequence>MNKRLRDAVKKGNLFIPFITAGDPVREATIALALSLQRSGADVLELGIPYSDPLADGPVIQNASKRALAGGMTLAKAMALVPEMRKEGLTIPVIVFTYANPLLQFGFERFCETACDYGIDGLLVPDLPFEESETLANECEKQGLALISLVAPTSQQRIKAIASRAQGFLYCVSSLGVTGARKTLHPQVEAFLKLVKEASPVPFVVGFGISSYEQVEEMGRHADGVVIGSAIVEQIGLRCEALKQAESRDEAVKEIEQYVNSLLHPAPTY</sequence>
<accession>A0A268P4U6</accession>
<dbReference type="EC" id="4.2.1.20" evidence="9"/>
<dbReference type="GO" id="GO:0005829">
    <property type="term" value="C:cytosol"/>
    <property type="evidence" value="ECO:0007669"/>
    <property type="project" value="TreeGrafter"/>
</dbReference>
<reference evidence="11 12" key="1">
    <citation type="submission" date="2017-07" db="EMBL/GenBank/DDBJ databases">
        <title>Isolation and whole genome analysis of endospore-forming bacteria from heroin.</title>
        <authorList>
            <person name="Kalinowski J."/>
            <person name="Ahrens B."/>
            <person name="Al-Dilaimi A."/>
            <person name="Winkler A."/>
            <person name="Wibberg D."/>
            <person name="Schleenbecker U."/>
            <person name="Ruckert C."/>
            <person name="Wolfel R."/>
            <person name="Grass G."/>
        </authorList>
    </citation>
    <scope>NUCLEOTIDE SEQUENCE [LARGE SCALE GENOMIC DNA]</scope>
    <source>
        <strain evidence="11 12">7539</strain>
    </source>
</reference>
<dbReference type="UniPathway" id="UPA00035">
    <property type="reaction ID" value="UER00044"/>
</dbReference>
<dbReference type="Pfam" id="PF00290">
    <property type="entry name" value="Trp_syntA"/>
    <property type="match status" value="1"/>
</dbReference>
<dbReference type="InterPro" id="IPR018204">
    <property type="entry name" value="Trp_synthase_alpha_AS"/>
</dbReference>
<name>A0A268P4U6_SHOCL</name>
<dbReference type="Gene3D" id="3.20.20.70">
    <property type="entry name" value="Aldolase class I"/>
    <property type="match status" value="1"/>
</dbReference>
<protein>
    <recommendedName>
        <fullName evidence="9">Tryptophan synthase alpha chain</fullName>
        <ecNumber evidence="9">4.2.1.20</ecNumber>
    </recommendedName>
</protein>
<feature type="active site" description="Proton acceptor" evidence="9">
    <location>
        <position position="45"/>
    </location>
</feature>
<evidence type="ECO:0000256" key="4">
    <source>
        <dbReference type="ARBA" id="ARBA00022605"/>
    </source>
</evidence>
<dbReference type="EMBL" id="NPCC01000004">
    <property type="protein sequence ID" value="PAE90701.1"/>
    <property type="molecule type" value="Genomic_DNA"/>
</dbReference>
<evidence type="ECO:0000256" key="1">
    <source>
        <dbReference type="ARBA" id="ARBA00003365"/>
    </source>
</evidence>
<evidence type="ECO:0000313" key="12">
    <source>
        <dbReference type="Proteomes" id="UP000216207"/>
    </source>
</evidence>
<dbReference type="FunFam" id="3.20.20.70:FF:000037">
    <property type="entry name" value="Tryptophan synthase alpha chain"/>
    <property type="match status" value="1"/>
</dbReference>
<dbReference type="CDD" id="cd04724">
    <property type="entry name" value="Tryptophan_synthase_alpha"/>
    <property type="match status" value="1"/>
</dbReference>
<comment type="catalytic activity">
    <reaction evidence="8 9">
        <text>(1S,2R)-1-C-(indol-3-yl)glycerol 3-phosphate + L-serine = D-glyceraldehyde 3-phosphate + L-tryptophan + H2O</text>
        <dbReference type="Rhea" id="RHEA:10532"/>
        <dbReference type="ChEBI" id="CHEBI:15377"/>
        <dbReference type="ChEBI" id="CHEBI:33384"/>
        <dbReference type="ChEBI" id="CHEBI:57912"/>
        <dbReference type="ChEBI" id="CHEBI:58866"/>
        <dbReference type="ChEBI" id="CHEBI:59776"/>
        <dbReference type="EC" id="4.2.1.20"/>
    </reaction>
</comment>
<comment type="similarity">
    <text evidence="9 10">Belongs to the TrpA family.</text>
</comment>
<evidence type="ECO:0000256" key="6">
    <source>
        <dbReference type="ARBA" id="ARBA00023141"/>
    </source>
</evidence>
<comment type="subunit">
    <text evidence="3 9">Tetramer of two alpha and two beta chains.</text>
</comment>
<dbReference type="InterPro" id="IPR002028">
    <property type="entry name" value="Trp_synthase_suA"/>
</dbReference>
<gene>
    <name evidence="9" type="primary">trpA</name>
    <name evidence="11" type="ORF">CHH72_02140</name>
</gene>
<dbReference type="Proteomes" id="UP000216207">
    <property type="component" value="Unassembled WGS sequence"/>
</dbReference>
<dbReference type="PANTHER" id="PTHR43406">
    <property type="entry name" value="TRYPTOPHAN SYNTHASE, ALPHA CHAIN"/>
    <property type="match status" value="1"/>
</dbReference>
<dbReference type="GO" id="GO:0004834">
    <property type="term" value="F:tryptophan synthase activity"/>
    <property type="evidence" value="ECO:0007669"/>
    <property type="project" value="UniProtKB-UniRule"/>
</dbReference>
<keyword evidence="7 9" id="KW-0456">Lyase</keyword>
<evidence type="ECO:0000313" key="11">
    <source>
        <dbReference type="EMBL" id="PAE90701.1"/>
    </source>
</evidence>
<evidence type="ECO:0000256" key="8">
    <source>
        <dbReference type="ARBA" id="ARBA00049047"/>
    </source>
</evidence>
<comment type="pathway">
    <text evidence="2 9">Amino-acid biosynthesis; L-tryptophan biosynthesis; L-tryptophan from chorismate: step 5/5.</text>
</comment>